<dbReference type="PANTHER" id="PTHR12429:SF14">
    <property type="entry name" value="NEURALIZED-LIKE PROTEIN 4"/>
    <property type="match status" value="1"/>
</dbReference>
<evidence type="ECO:0000256" key="2">
    <source>
        <dbReference type="SAM" id="MobiDB-lite"/>
    </source>
</evidence>
<dbReference type="Gene3D" id="3.40.190.10">
    <property type="entry name" value="Periplasmic binding protein-like II"/>
    <property type="match status" value="1"/>
</dbReference>
<name>A0A1B0G8W3_GLOMM</name>
<sequence>MATEGASAVAVAEVEAATHANLQALQMFHQRCGRRITLSNCNRTATRSVRDFSHALVFSDEPLIDDVLFENHSWGGSIEIGVTSESPDKLELPSCATVMRNGTWVMSGIDVRKDGMCLTEFYGTDLEMLNEMDRVGVMRTSNHELVFYVNGESQGVAARNMPKTVWALVDLYGRCVQVSICPTHRSGSGDFSDSGFQNTQQIVQNIDVPLCVDVTVTNAGGNNSHNQTISLTESSGLSNAAIMPSLPVGAGSLNNMSVTNANTTASSISSSSVGDYYDMNDRLRFHTRCGSLVKLSPNCRSAERRRPLDEFNNGVVMTHRPLKDNELFEIRIDKLVDKWSGSIEVGVTTHNPSVLHFPATMTNMRSGTIMMSGCGILTNGKGTRRQYGEFNLDELREGDRVGMMRKLNGNLHYYINGQDQGVAATRVAPTLWGVIDLYGMTIKVTIVDRDEREQQNLVIRRNNLISSAAMVGGLQGVNNSPINGNGNSAVPTPVLSLLSPESEVAAMADSALTATAANPRNDDRLTFHPLCGSHATVTHSGRTALRPNASDDFNNGVILTRRPLRPNELFQVRLERVVTKWAGSVEIGVTTYSAEELDFPFTMTNVRSGTWMMTGNGVMHNGITVIEQYGENLDRLQVGDRVGVVRKDTGTLHFWVNGVDQGPSATNVPEKVYGVIDLYGQAAQASIIDTSECGSPDTGNSTISNTTLYSETPLRFHAIHGKNASISNGGLTASRPNSLAEFNDAIVFSNRPLRQRELFEVVLETMVRHWSGNIEIGVTGTRPDDIQLAANATEMDAMDTIILCGPMIFHNRKKIRSNVLIDLDTLGSGTKVGVMRNGDFIHFFIDSIDQGPACECHSPSVWAVIDLYGQCAQVSLTQSSNNDMRAPYATSENSQSCQATSVIQPATLETKHRWTCISGNVTLSQNWTMASRLTGSSAALSRCVVFSEHPLSVGSPFEIKMVTHNPLFAGCLNVGITDLNLSDDNVRKNIPLSIKRIPANVWYVTSNEVRYNSQLLQRAAASLEWLRVGDRIALELTPARTLRILLNSEDMNIQFHNVPNDVYAVVELQGSTMAVQVTSSQGPTSPLRPCSLRLQDSLEFGADPLNKQDSMLESIDSEGLNYEFSEICGKNVKLLEENRSAVRVQSYNQGLVYVTKPLCKGESISIKVDSINCKWKGNIGLGVVSISPSQLTNALTLSSSIVHSKRPCWVAVDDAININGQIIPSKYGEALENIQAGTVITMTLTHAGVLIITIGSNNLQDLATGLPNHVYPVFDLYGKCERITILTGTDAGRNGTPIIEEPSALEHDSLNDQDSNVPQCEKADLEVHEKETESQPSSSNVATASIPASASSMNRSVLESVSENLLLNLSIKNRTLEQNFSEPSTSRSACCLRESLQLQHNTNLNIQRSQGSQRFRSALMAYALSPAPDNQALATLEEPTKSETENKQLLREFFENNQEADGYFDDEAIDVNEANGASGDVGDDMSLLNNNNPDMDNYEEDGAVGVISLHDELVANEGKDPANDNEETNLALQQQQQNQQQHQQQENRDVIIVADEENALQNNVTLEEGGDSSESDTDGLESNMDLYADRLVQLLELQRRQDRQDLEGIRFSQFCSDGVSSSASSISNHFDSLQSIASIERKDCGYLKLVQQFRLSLLLPDTFFRPHHEPICFCAHCNAQASEKLHGWVYFKLNQQTVNSNIAAVSQNTFDSDNLHDDWLPLYYMTRVDKIRSILDRGQPLPMDSASDTHCHGSGGNQKDEPGARLELHFTPNSAAVIPINGQYKYLRNGYFYTINTAFEVYVRRQSLCSAGKSKNSGRTKLQPIERRASTSEVDVASASPAPSNHCQDLGVGPSMKMKGIELMLAALCLTCDFKADNYPNDFLVMDDNHFTNDLDIEDRKVLTNAKDIVSSDKHEQLEKLRNWINGRELQIATLEDYPLSYTEVLGNGTRVGLGVAFELIDFLKQKFNFTYKVVVPGFNIIGGTVDYTNSLIELLNGSQVHMAAAFLPLLSDQRGYIFYSTVTLDEGEWIMVMQRPHESASGSGLLAPFDYRVWTLILVSFLAVGPIIYILIILRNRLTGNTEQKPYSLGHCAWFVYGALLKQGSVLSPIAGLSVFFLLAFFFSFVNLLADSTRLLFATWWIFITILTSFYTANLTAFLTLSQFTLPFNTVDDILHKNKYFVTIRGGGVEYAIKTVNESLYMLHYMAENHRAVFSLDINDTVNLRTYVEEQGFVFIRDRPAITHTLYTDYRQRRATSMNDEKVHCPFAQAKYPILKKKRSFAYPIGSNLSHLFDRELLNLVESGIIKYLAVKNLPNAEICPQNLGSTERQLRNGDLIMTYYITMVGFVISLVVFISELLFRCINQLFTPNNVADAVANQKAIVSRANNQDLILTMKGTPPPPYQSIFTGGSERNAENKWKHVFGSKTQQLSREYPGFTSTTGLNSIGSHGIRRLINGREYIMYRAPNGQTQLVPVRAPSAALFQYIYVD</sequence>
<dbReference type="InterPro" id="IPR001320">
    <property type="entry name" value="Iontro_rcpt_C"/>
</dbReference>
<dbReference type="EMBL" id="CCAG010010272">
    <property type="status" value="NOT_ANNOTATED_CDS"/>
    <property type="molecule type" value="Genomic_DNA"/>
</dbReference>
<dbReference type="SMART" id="SM00588">
    <property type="entry name" value="NEUZ"/>
    <property type="match status" value="5"/>
</dbReference>
<feature type="transmembrane region" description="Helical" evidence="3">
    <location>
        <begin position="2139"/>
        <end position="2162"/>
    </location>
</feature>
<dbReference type="Pfam" id="PF00060">
    <property type="entry name" value="Lig_chan"/>
    <property type="match status" value="1"/>
</dbReference>
<evidence type="ECO:0000259" key="4">
    <source>
        <dbReference type="PROSITE" id="PS51065"/>
    </source>
</evidence>
<dbReference type="Proteomes" id="UP000092444">
    <property type="component" value="Unassembled WGS sequence"/>
</dbReference>
<dbReference type="Gene3D" id="1.10.287.70">
    <property type="match status" value="1"/>
</dbReference>
<feature type="compositionally biased region" description="Acidic residues" evidence="2">
    <location>
        <begin position="1568"/>
        <end position="1579"/>
    </location>
</feature>
<feature type="region of interest" description="Disordered" evidence="2">
    <location>
        <begin position="1562"/>
        <end position="1581"/>
    </location>
</feature>
<dbReference type="GO" id="GO:0016020">
    <property type="term" value="C:membrane"/>
    <property type="evidence" value="ECO:0007669"/>
    <property type="project" value="InterPro"/>
</dbReference>
<feature type="domain" description="NHR" evidence="4">
    <location>
        <begin position="25"/>
        <end position="183"/>
    </location>
</feature>
<feature type="domain" description="NHR" evidence="4">
    <location>
        <begin position="908"/>
        <end position="1080"/>
    </location>
</feature>
<dbReference type="STRING" id="37546.A0A1B0G8W3"/>
<feature type="transmembrane region" description="Helical" evidence="3">
    <location>
        <begin position="2340"/>
        <end position="2361"/>
    </location>
</feature>
<dbReference type="PhylomeDB" id="A0A1B0G8W3"/>
<dbReference type="InterPro" id="IPR006573">
    <property type="entry name" value="NHR_dom"/>
</dbReference>
<dbReference type="FunFam" id="3.40.190.10:FF:000277">
    <property type="entry name" value="glutamate receptor 2"/>
    <property type="match status" value="1"/>
</dbReference>
<evidence type="ECO:0000313" key="6">
    <source>
        <dbReference type="Proteomes" id="UP000092444"/>
    </source>
</evidence>
<keyword evidence="3" id="KW-0472">Membrane</keyword>
<dbReference type="VEuPathDB" id="VectorBase:GMOY009750"/>
<dbReference type="Gene3D" id="2.60.120.920">
    <property type="match status" value="6"/>
</dbReference>
<feature type="domain" description="NHR" evidence="4">
    <location>
        <begin position="1121"/>
        <end position="1288"/>
    </location>
</feature>
<feature type="compositionally biased region" description="Polar residues" evidence="2">
    <location>
        <begin position="1334"/>
        <end position="1349"/>
    </location>
</feature>
<reference evidence="5" key="1">
    <citation type="submission" date="2020-05" db="UniProtKB">
        <authorList>
            <consortium name="EnsemblMetazoa"/>
        </authorList>
    </citation>
    <scope>IDENTIFICATION</scope>
    <source>
        <strain evidence="5">Yale</strain>
    </source>
</reference>
<evidence type="ECO:0000256" key="1">
    <source>
        <dbReference type="ARBA" id="ARBA00008685"/>
    </source>
</evidence>
<feature type="transmembrane region" description="Helical" evidence="3">
    <location>
        <begin position="2107"/>
        <end position="2127"/>
    </location>
</feature>
<dbReference type="InterPro" id="IPR013320">
    <property type="entry name" value="ConA-like_dom_sf"/>
</dbReference>
<feature type="region of interest" description="Disordered" evidence="2">
    <location>
        <begin position="1325"/>
        <end position="1349"/>
    </location>
</feature>
<dbReference type="GO" id="GO:0015276">
    <property type="term" value="F:ligand-gated monoatomic ion channel activity"/>
    <property type="evidence" value="ECO:0007669"/>
    <property type="project" value="InterPro"/>
</dbReference>
<accession>A0A1B0G8W3</accession>
<feature type="transmembrane region" description="Helical" evidence="3">
    <location>
        <begin position="2054"/>
        <end position="2075"/>
    </location>
</feature>
<dbReference type="Pfam" id="PF07177">
    <property type="entry name" value="Neuralized"/>
    <property type="match status" value="6"/>
</dbReference>
<proteinExistence type="inferred from homology"/>
<dbReference type="CDD" id="cd12887">
    <property type="entry name" value="SPRY_NHR_like"/>
    <property type="match status" value="6"/>
</dbReference>
<dbReference type="SUPFAM" id="SSF49899">
    <property type="entry name" value="Concanavalin A-like lectins/glucanases"/>
    <property type="match status" value="1"/>
</dbReference>
<dbReference type="FunFam" id="2.60.120.920:FF:000001">
    <property type="entry name" value="neuralized-like protein 4 isoform X1"/>
    <property type="match status" value="5"/>
</dbReference>
<feature type="domain" description="NHR" evidence="4">
    <location>
        <begin position="282"/>
        <end position="449"/>
    </location>
</feature>
<protein>
    <recommendedName>
        <fullName evidence="4">NHR domain-containing protein</fullName>
    </recommendedName>
</protein>
<dbReference type="PROSITE" id="PS51065">
    <property type="entry name" value="NHR"/>
    <property type="match status" value="6"/>
</dbReference>
<dbReference type="InterPro" id="IPR043136">
    <property type="entry name" value="B30.2/SPRY_sf"/>
</dbReference>
<feature type="region of interest" description="Disordered" evidence="2">
    <location>
        <begin position="1813"/>
        <end position="1845"/>
    </location>
</feature>
<dbReference type="InterPro" id="IPR037962">
    <property type="entry name" value="Neuralized"/>
</dbReference>
<feature type="domain" description="NHR" evidence="4">
    <location>
        <begin position="713"/>
        <end position="879"/>
    </location>
</feature>
<feature type="region of interest" description="Disordered" evidence="2">
    <location>
        <begin position="1474"/>
        <end position="1499"/>
    </location>
</feature>
<organism evidence="5 6">
    <name type="scientific">Glossina morsitans morsitans</name>
    <name type="common">Savannah tsetse fly</name>
    <dbReference type="NCBI Taxonomy" id="37546"/>
    <lineage>
        <taxon>Eukaryota</taxon>
        <taxon>Metazoa</taxon>
        <taxon>Ecdysozoa</taxon>
        <taxon>Arthropoda</taxon>
        <taxon>Hexapoda</taxon>
        <taxon>Insecta</taxon>
        <taxon>Pterygota</taxon>
        <taxon>Neoptera</taxon>
        <taxon>Endopterygota</taxon>
        <taxon>Diptera</taxon>
        <taxon>Brachycera</taxon>
        <taxon>Muscomorpha</taxon>
        <taxon>Hippoboscoidea</taxon>
        <taxon>Glossinidae</taxon>
        <taxon>Glossina</taxon>
    </lineage>
</organism>
<evidence type="ECO:0000256" key="3">
    <source>
        <dbReference type="SAM" id="Phobius"/>
    </source>
</evidence>
<dbReference type="PANTHER" id="PTHR12429">
    <property type="entry name" value="NEURALIZED"/>
    <property type="match status" value="1"/>
</dbReference>
<keyword evidence="3" id="KW-0812">Transmembrane</keyword>
<comment type="similarity">
    <text evidence="1">Belongs to the glutamate-gated ion channel (TC 1.A.10.1) family.</text>
</comment>
<feature type="domain" description="NHR" evidence="4">
    <location>
        <begin position="524"/>
        <end position="690"/>
    </location>
</feature>
<dbReference type="EnsemblMetazoa" id="GMOY009750-RA">
    <property type="protein sequence ID" value="GMOY009750-PA"/>
    <property type="gene ID" value="GMOY009750"/>
</dbReference>
<keyword evidence="3" id="KW-1133">Transmembrane helix</keyword>
<evidence type="ECO:0000313" key="5">
    <source>
        <dbReference type="EnsemblMetazoa" id="GMOY009750-PA"/>
    </source>
</evidence>
<dbReference type="SUPFAM" id="SSF53850">
    <property type="entry name" value="Periplasmic binding protein-like II"/>
    <property type="match status" value="1"/>
</dbReference>
<keyword evidence="6" id="KW-1185">Reference proteome</keyword>